<evidence type="ECO:0000313" key="5">
    <source>
        <dbReference type="EMBL" id="KAK7047920.1"/>
    </source>
</evidence>
<evidence type="ECO:0000313" key="6">
    <source>
        <dbReference type="Proteomes" id="UP001383192"/>
    </source>
</evidence>
<feature type="compositionally biased region" description="Basic and acidic residues" evidence="3">
    <location>
        <begin position="79"/>
        <end position="91"/>
    </location>
</feature>
<feature type="compositionally biased region" description="Basic residues" evidence="3">
    <location>
        <begin position="170"/>
        <end position="180"/>
    </location>
</feature>
<organism evidence="5 6">
    <name type="scientific">Paramarasmius palmivorus</name>
    <dbReference type="NCBI Taxonomy" id="297713"/>
    <lineage>
        <taxon>Eukaryota</taxon>
        <taxon>Fungi</taxon>
        <taxon>Dikarya</taxon>
        <taxon>Basidiomycota</taxon>
        <taxon>Agaricomycotina</taxon>
        <taxon>Agaricomycetes</taxon>
        <taxon>Agaricomycetidae</taxon>
        <taxon>Agaricales</taxon>
        <taxon>Marasmiineae</taxon>
        <taxon>Marasmiaceae</taxon>
        <taxon>Paramarasmius</taxon>
    </lineage>
</organism>
<proteinExistence type="inferred from homology"/>
<dbReference type="AlphaFoldDB" id="A0AAW0D9B4"/>
<dbReference type="InterPro" id="IPR011421">
    <property type="entry name" value="BCNT-C"/>
</dbReference>
<keyword evidence="6" id="KW-1185">Reference proteome</keyword>
<protein>
    <recommendedName>
        <fullName evidence="2">SWR1-complex protein 5</fullName>
    </recommendedName>
</protein>
<feature type="region of interest" description="Disordered" evidence="3">
    <location>
        <begin position="108"/>
        <end position="194"/>
    </location>
</feature>
<feature type="region of interest" description="Disordered" evidence="3">
    <location>
        <begin position="1"/>
        <end position="91"/>
    </location>
</feature>
<gene>
    <name evidence="5" type="ORF">VNI00_006248</name>
</gene>
<feature type="domain" description="BCNT-C" evidence="4">
    <location>
        <begin position="176"/>
        <end position="255"/>
    </location>
</feature>
<dbReference type="PANTHER" id="PTHR48407">
    <property type="entry name" value="CRANIOFACIAL DEVELOPMENT PROTEIN 1"/>
    <property type="match status" value="1"/>
</dbReference>
<evidence type="ECO:0000256" key="3">
    <source>
        <dbReference type="SAM" id="MobiDB-lite"/>
    </source>
</evidence>
<dbReference type="Proteomes" id="UP001383192">
    <property type="component" value="Unassembled WGS sequence"/>
</dbReference>
<comment type="similarity">
    <text evidence="1">Belongs to the SWC5 family.</text>
</comment>
<evidence type="ECO:0000256" key="1">
    <source>
        <dbReference type="ARBA" id="ARBA00010465"/>
    </source>
</evidence>
<feature type="compositionally biased region" description="Basic and acidic residues" evidence="3">
    <location>
        <begin position="60"/>
        <end position="70"/>
    </location>
</feature>
<evidence type="ECO:0000256" key="2">
    <source>
        <dbReference type="ARBA" id="ARBA00019138"/>
    </source>
</evidence>
<dbReference type="PANTHER" id="PTHR48407:SF1">
    <property type="entry name" value="CRANIOFACIAL DEVELOPMENT PROTEIN 1"/>
    <property type="match status" value="1"/>
</dbReference>
<accession>A0AAW0D9B4</accession>
<feature type="compositionally biased region" description="Low complexity" evidence="3">
    <location>
        <begin position="146"/>
        <end position="162"/>
    </location>
</feature>
<evidence type="ECO:0000259" key="4">
    <source>
        <dbReference type="PROSITE" id="PS51279"/>
    </source>
</evidence>
<name>A0AAW0D9B4_9AGAR</name>
<dbReference type="EMBL" id="JAYKXP010000018">
    <property type="protein sequence ID" value="KAK7047920.1"/>
    <property type="molecule type" value="Genomic_DNA"/>
</dbReference>
<dbReference type="GO" id="GO:0000812">
    <property type="term" value="C:Swr1 complex"/>
    <property type="evidence" value="ECO:0007669"/>
    <property type="project" value="TreeGrafter"/>
</dbReference>
<dbReference type="InterPro" id="IPR027124">
    <property type="entry name" value="Swc5/CFDP1/2"/>
</dbReference>
<reference evidence="5 6" key="1">
    <citation type="submission" date="2024-01" db="EMBL/GenBank/DDBJ databases">
        <title>A draft genome for a cacao thread blight-causing isolate of Paramarasmius palmivorus.</title>
        <authorList>
            <person name="Baruah I.K."/>
            <person name="Bukari Y."/>
            <person name="Amoako-Attah I."/>
            <person name="Meinhardt L.W."/>
            <person name="Bailey B.A."/>
            <person name="Cohen S.P."/>
        </authorList>
    </citation>
    <scope>NUCLEOTIDE SEQUENCE [LARGE SCALE GENOMIC DNA]</scope>
    <source>
        <strain evidence="5 6">GH-12</strain>
    </source>
</reference>
<feature type="compositionally biased region" description="Low complexity" evidence="3">
    <location>
        <begin position="125"/>
        <end position="139"/>
    </location>
</feature>
<dbReference type="Pfam" id="PF07572">
    <property type="entry name" value="BCNT"/>
    <property type="match status" value="1"/>
</dbReference>
<dbReference type="PROSITE" id="PS51279">
    <property type="entry name" value="BCNT_C"/>
    <property type="match status" value="1"/>
</dbReference>
<comment type="caution">
    <text evidence="5">The sequence shown here is derived from an EMBL/GenBank/DDBJ whole genome shotgun (WGS) entry which is preliminary data.</text>
</comment>
<sequence length="255" mass="27943">MPNPTTKILDNASDSEDDADYIPPPDKHDHSESDDDSDDEPSSKRPRIAEQTTTPTETEEEKKEARDKTWKAFTTSVAQDKEKEKETEVKMVKIERRHLFAGEEVVEIVEVPEDSAEAKKWPIVSTTSDTAPSLASPSASTPPPSLTTTTTSVSTTASTTALDPSSNPKPKPKPGPRKPKTLLSAPTASVNKPKKITMLQKSAMDWSAATSEDKDELEANRRGGAGYLDKVEFLERVNERKDAVLEAGKGKRRRG</sequence>